<dbReference type="GO" id="GO:0005789">
    <property type="term" value="C:endoplasmic reticulum membrane"/>
    <property type="evidence" value="ECO:0007669"/>
    <property type="project" value="UniProtKB-SubCell"/>
</dbReference>
<evidence type="ECO:0000256" key="1">
    <source>
        <dbReference type="ARBA" id="ARBA00001971"/>
    </source>
</evidence>
<evidence type="ECO:0000256" key="7">
    <source>
        <dbReference type="ARBA" id="ARBA00022824"/>
    </source>
</evidence>
<proteinExistence type="inferred from homology"/>
<evidence type="ECO:0000256" key="14">
    <source>
        <dbReference type="RuleBase" id="RU000461"/>
    </source>
</evidence>
<keyword evidence="5 13" id="KW-0349">Heme</keyword>
<keyword evidence="9 14" id="KW-0560">Oxidoreductase</keyword>
<evidence type="ECO:0000313" key="16">
    <source>
        <dbReference type="Proteomes" id="UP000594454"/>
    </source>
</evidence>
<name>A0A7R8UDX2_HERIL</name>
<organism evidence="15 16">
    <name type="scientific">Hermetia illucens</name>
    <name type="common">Black soldier fly</name>
    <dbReference type="NCBI Taxonomy" id="343691"/>
    <lineage>
        <taxon>Eukaryota</taxon>
        <taxon>Metazoa</taxon>
        <taxon>Ecdysozoa</taxon>
        <taxon>Arthropoda</taxon>
        <taxon>Hexapoda</taxon>
        <taxon>Insecta</taxon>
        <taxon>Pterygota</taxon>
        <taxon>Neoptera</taxon>
        <taxon>Endopterygota</taxon>
        <taxon>Diptera</taxon>
        <taxon>Brachycera</taxon>
        <taxon>Stratiomyomorpha</taxon>
        <taxon>Stratiomyidae</taxon>
        <taxon>Hermetiinae</taxon>
        <taxon>Hermetia</taxon>
    </lineage>
</organism>
<dbReference type="PROSITE" id="PS00086">
    <property type="entry name" value="CYTOCHROME_P450"/>
    <property type="match status" value="1"/>
</dbReference>
<dbReference type="InterPro" id="IPR050476">
    <property type="entry name" value="Insect_CytP450_Detox"/>
</dbReference>
<dbReference type="InterPro" id="IPR002401">
    <property type="entry name" value="Cyt_P450_E_grp-I"/>
</dbReference>
<evidence type="ECO:0000256" key="8">
    <source>
        <dbReference type="ARBA" id="ARBA00022848"/>
    </source>
</evidence>
<dbReference type="PRINTS" id="PR00463">
    <property type="entry name" value="EP450I"/>
</dbReference>
<dbReference type="FunFam" id="1.10.630.10:FF:000042">
    <property type="entry name" value="Cytochrome P450"/>
    <property type="match status" value="1"/>
</dbReference>
<evidence type="ECO:0000313" key="15">
    <source>
        <dbReference type="EMBL" id="CAD7078988.1"/>
    </source>
</evidence>
<keyword evidence="11 14" id="KW-0503">Monooxygenase</keyword>
<dbReference type="OrthoDB" id="2789670at2759"/>
<evidence type="ECO:0000256" key="5">
    <source>
        <dbReference type="ARBA" id="ARBA00022617"/>
    </source>
</evidence>
<dbReference type="GO" id="GO:0016705">
    <property type="term" value="F:oxidoreductase activity, acting on paired donors, with incorporation or reduction of molecular oxygen"/>
    <property type="evidence" value="ECO:0007669"/>
    <property type="project" value="InterPro"/>
</dbReference>
<sequence length="507" mass="58272">MAILVAFCSILVTILTSVYVLFKIQYRYWAKRGVPCLEPIFPFGSLRRNGKRRPIKDTLDETYREFSGKGPLAGLYFFSNAVLMVLDLDLIHNILVRDFNKFHDRGIFYNERDDPLSANLLSLEGRKWKALRSKLTPTFTSGKMKFMYPTILGVMDRFDQTLREILKTQTDVEIKELLARFTTDVIGTCAFGIECNSLKDPNTEFRKVGRTAFEKNRNGLLGRAFITQFPELSRKLGLKTTRDDVHNFFMKVVRETVEFRETNNVRRNDFMDILIQLKNGSNGSEDAKDGLGKLSLEEIAAQAFIFFLAGFETSSTNMTYSLYELAMNTEMQEKARREISDVLAKHAGEFTYDAMSEMTYIDHIITESLRKYPPASLLIRKCNCDYQIPNSDRIIEKGTRVLIPAYSIHRDPDIWPDPEVFDPERFAPEQVKERHPMAFLGFGDGPRNCIGARFGQMQSRIGLVSLLRNYRFEICDKTPTVLEYSMTTPILTPKGGLWLKVEAIEQL</sequence>
<dbReference type="GO" id="GO:0020037">
    <property type="term" value="F:heme binding"/>
    <property type="evidence" value="ECO:0007669"/>
    <property type="project" value="InterPro"/>
</dbReference>
<evidence type="ECO:0000256" key="12">
    <source>
        <dbReference type="ARBA" id="ARBA00023136"/>
    </source>
</evidence>
<keyword evidence="7" id="KW-0256">Endoplasmic reticulum</keyword>
<keyword evidence="6 13" id="KW-0479">Metal-binding</keyword>
<dbReference type="OMA" id="YPPISNA"/>
<dbReference type="GO" id="GO:0005506">
    <property type="term" value="F:iron ion binding"/>
    <property type="evidence" value="ECO:0007669"/>
    <property type="project" value="InterPro"/>
</dbReference>
<evidence type="ECO:0008006" key="17">
    <source>
        <dbReference type="Google" id="ProtNLM"/>
    </source>
</evidence>
<dbReference type="CDD" id="cd11056">
    <property type="entry name" value="CYP6-like"/>
    <property type="match status" value="1"/>
</dbReference>
<keyword evidence="10 13" id="KW-0408">Iron</keyword>
<dbReference type="FunCoup" id="A0A7R8UDX2">
    <property type="interactions" value="96"/>
</dbReference>
<dbReference type="InterPro" id="IPR001128">
    <property type="entry name" value="Cyt_P450"/>
</dbReference>
<evidence type="ECO:0000256" key="13">
    <source>
        <dbReference type="PIRSR" id="PIRSR602401-1"/>
    </source>
</evidence>
<evidence type="ECO:0000256" key="11">
    <source>
        <dbReference type="ARBA" id="ARBA00023033"/>
    </source>
</evidence>
<evidence type="ECO:0000256" key="3">
    <source>
        <dbReference type="ARBA" id="ARBA00004406"/>
    </source>
</evidence>
<dbReference type="SUPFAM" id="SSF48264">
    <property type="entry name" value="Cytochrome P450"/>
    <property type="match status" value="1"/>
</dbReference>
<feature type="binding site" description="axial binding residue" evidence="13">
    <location>
        <position position="449"/>
    </location>
    <ligand>
        <name>heme</name>
        <dbReference type="ChEBI" id="CHEBI:30413"/>
    </ligand>
    <ligandPart>
        <name>Fe</name>
        <dbReference type="ChEBI" id="CHEBI:18248"/>
    </ligandPart>
</feature>
<keyword evidence="16" id="KW-1185">Reference proteome</keyword>
<dbReference type="PANTHER" id="PTHR24292">
    <property type="entry name" value="CYTOCHROME P450"/>
    <property type="match status" value="1"/>
</dbReference>
<evidence type="ECO:0000256" key="9">
    <source>
        <dbReference type="ARBA" id="ARBA00023002"/>
    </source>
</evidence>
<keyword evidence="12" id="KW-0472">Membrane</keyword>
<reference evidence="15 16" key="1">
    <citation type="submission" date="2020-11" db="EMBL/GenBank/DDBJ databases">
        <authorList>
            <person name="Wallbank WR R."/>
            <person name="Pardo Diaz C."/>
            <person name="Kozak K."/>
            <person name="Martin S."/>
            <person name="Jiggins C."/>
            <person name="Moest M."/>
            <person name="Warren A I."/>
            <person name="Generalovic N T."/>
            <person name="Byers J.R.P. K."/>
            <person name="Montejo-Kovacevich G."/>
            <person name="Yen C E."/>
        </authorList>
    </citation>
    <scope>NUCLEOTIDE SEQUENCE [LARGE SCALE GENOMIC DNA]</scope>
</reference>
<evidence type="ECO:0000256" key="6">
    <source>
        <dbReference type="ARBA" id="ARBA00022723"/>
    </source>
</evidence>
<accession>A0A7R8UDX2</accession>
<keyword evidence="8" id="KW-0492">Microsome</keyword>
<dbReference type="Pfam" id="PF00067">
    <property type="entry name" value="p450"/>
    <property type="match status" value="1"/>
</dbReference>
<comment type="cofactor">
    <cofactor evidence="1 13">
        <name>heme</name>
        <dbReference type="ChEBI" id="CHEBI:30413"/>
    </cofactor>
</comment>
<gene>
    <name evidence="15" type="ORF">HERILL_LOCUS2226</name>
</gene>
<dbReference type="Gene3D" id="1.10.630.10">
    <property type="entry name" value="Cytochrome P450"/>
    <property type="match status" value="1"/>
</dbReference>
<dbReference type="PRINTS" id="PR00385">
    <property type="entry name" value="P450"/>
</dbReference>
<dbReference type="InterPro" id="IPR036396">
    <property type="entry name" value="Cyt_P450_sf"/>
</dbReference>
<evidence type="ECO:0000256" key="10">
    <source>
        <dbReference type="ARBA" id="ARBA00023004"/>
    </source>
</evidence>
<comment type="similarity">
    <text evidence="4 14">Belongs to the cytochrome P450 family.</text>
</comment>
<evidence type="ECO:0000256" key="4">
    <source>
        <dbReference type="ARBA" id="ARBA00010617"/>
    </source>
</evidence>
<comment type="subcellular location">
    <subcellularLocation>
        <location evidence="3">Endoplasmic reticulum membrane</location>
        <topology evidence="3">Peripheral membrane protein</topology>
    </subcellularLocation>
    <subcellularLocation>
        <location evidence="2">Microsome membrane</location>
        <topology evidence="2">Peripheral membrane protein</topology>
    </subcellularLocation>
</comment>
<evidence type="ECO:0000256" key="2">
    <source>
        <dbReference type="ARBA" id="ARBA00004174"/>
    </source>
</evidence>
<dbReference type="InterPro" id="IPR017972">
    <property type="entry name" value="Cyt_P450_CS"/>
</dbReference>
<dbReference type="AlphaFoldDB" id="A0A7R8UDX2"/>
<dbReference type="PANTHER" id="PTHR24292:SF103">
    <property type="entry name" value="CYTOCHROME P450 6BS1"/>
    <property type="match status" value="1"/>
</dbReference>
<dbReference type="GO" id="GO:0004497">
    <property type="term" value="F:monooxygenase activity"/>
    <property type="evidence" value="ECO:0007669"/>
    <property type="project" value="UniProtKB-KW"/>
</dbReference>
<dbReference type="Proteomes" id="UP000594454">
    <property type="component" value="Chromosome 1"/>
</dbReference>
<dbReference type="InParanoid" id="A0A7R8UDX2"/>
<dbReference type="EMBL" id="LR899009">
    <property type="protein sequence ID" value="CAD7078988.1"/>
    <property type="molecule type" value="Genomic_DNA"/>
</dbReference>
<protein>
    <recommendedName>
        <fullName evidence="17">Cytochrome P450</fullName>
    </recommendedName>
</protein>